<dbReference type="AlphaFoldDB" id="A0A2G8JZD3"/>
<sequence length="228" mass="24914">MGSLRSSRKISSRKTLKVDAGCCYGIMTPWFMPPFQGTVELPLDVNKHGNLAGYGNLRNRRFDDNGGQKVSAADDQSTLRSPPGESASGAVYVRWGHHSCPSSSQLVYTGSAAGTTHRDSGEEVISFAYRKTPFCLAPARVAKLVIPGTNMCPSDGWTREYGGYLMSERVYSSHKRSMHICVDREMQVIPRTDGMPSDYKHHLLDLVKGRCAPSGGGILVVLILMAMN</sequence>
<name>A0A2G8JZD3_STIJA</name>
<evidence type="ECO:0000313" key="3">
    <source>
        <dbReference type="Proteomes" id="UP000230750"/>
    </source>
</evidence>
<organism evidence="2 3">
    <name type="scientific">Stichopus japonicus</name>
    <name type="common">Sea cucumber</name>
    <dbReference type="NCBI Taxonomy" id="307972"/>
    <lineage>
        <taxon>Eukaryota</taxon>
        <taxon>Metazoa</taxon>
        <taxon>Echinodermata</taxon>
        <taxon>Eleutherozoa</taxon>
        <taxon>Echinozoa</taxon>
        <taxon>Holothuroidea</taxon>
        <taxon>Aspidochirotacea</taxon>
        <taxon>Aspidochirotida</taxon>
        <taxon>Stichopodidae</taxon>
        <taxon>Apostichopus</taxon>
    </lineage>
</organism>
<comment type="caution">
    <text evidence="2">The sequence shown here is derived from an EMBL/GenBank/DDBJ whole genome shotgun (WGS) entry which is preliminary data.</text>
</comment>
<dbReference type="Proteomes" id="UP000230750">
    <property type="component" value="Unassembled WGS sequence"/>
</dbReference>
<evidence type="ECO:0000256" key="1">
    <source>
        <dbReference type="SAM" id="MobiDB-lite"/>
    </source>
</evidence>
<accession>A0A2G8JZD3</accession>
<reference evidence="2 3" key="1">
    <citation type="journal article" date="2017" name="PLoS Biol.">
        <title>The sea cucumber genome provides insights into morphological evolution and visceral regeneration.</title>
        <authorList>
            <person name="Zhang X."/>
            <person name="Sun L."/>
            <person name="Yuan J."/>
            <person name="Sun Y."/>
            <person name="Gao Y."/>
            <person name="Zhang L."/>
            <person name="Li S."/>
            <person name="Dai H."/>
            <person name="Hamel J.F."/>
            <person name="Liu C."/>
            <person name="Yu Y."/>
            <person name="Liu S."/>
            <person name="Lin W."/>
            <person name="Guo K."/>
            <person name="Jin S."/>
            <person name="Xu P."/>
            <person name="Storey K.B."/>
            <person name="Huan P."/>
            <person name="Zhang T."/>
            <person name="Zhou Y."/>
            <person name="Zhang J."/>
            <person name="Lin C."/>
            <person name="Li X."/>
            <person name="Xing L."/>
            <person name="Huo D."/>
            <person name="Sun M."/>
            <person name="Wang L."/>
            <person name="Mercier A."/>
            <person name="Li F."/>
            <person name="Yang H."/>
            <person name="Xiang J."/>
        </authorList>
    </citation>
    <scope>NUCLEOTIDE SEQUENCE [LARGE SCALE GENOMIC DNA]</scope>
    <source>
        <strain evidence="2">Shaxun</strain>
        <tissue evidence="2">Muscle</tissue>
    </source>
</reference>
<dbReference type="EMBL" id="MRZV01001058">
    <property type="protein sequence ID" value="PIK41055.1"/>
    <property type="molecule type" value="Genomic_DNA"/>
</dbReference>
<protein>
    <submittedName>
        <fullName evidence="2">Uncharacterized protein</fullName>
    </submittedName>
</protein>
<keyword evidence="3" id="KW-1185">Reference proteome</keyword>
<dbReference type="OrthoDB" id="6086925at2759"/>
<proteinExistence type="predicted"/>
<gene>
    <name evidence="2" type="ORF">BSL78_22097</name>
</gene>
<feature type="region of interest" description="Disordered" evidence="1">
    <location>
        <begin position="62"/>
        <end position="85"/>
    </location>
</feature>
<evidence type="ECO:0000313" key="2">
    <source>
        <dbReference type="EMBL" id="PIK41055.1"/>
    </source>
</evidence>